<protein>
    <submittedName>
        <fullName evidence="2">Uncharacterized protein</fullName>
    </submittedName>
</protein>
<organism evidence="2 3">
    <name type="scientific">Plectosphaerella cucumerina</name>
    <dbReference type="NCBI Taxonomy" id="40658"/>
    <lineage>
        <taxon>Eukaryota</taxon>
        <taxon>Fungi</taxon>
        <taxon>Dikarya</taxon>
        <taxon>Ascomycota</taxon>
        <taxon>Pezizomycotina</taxon>
        <taxon>Sordariomycetes</taxon>
        <taxon>Hypocreomycetidae</taxon>
        <taxon>Glomerellales</taxon>
        <taxon>Plectosphaerellaceae</taxon>
        <taxon>Plectosphaerella</taxon>
    </lineage>
</organism>
<dbReference type="OrthoDB" id="5245042at2759"/>
<accession>A0A8K0TQQ6</accession>
<proteinExistence type="predicted"/>
<dbReference type="AlphaFoldDB" id="A0A8K0TQQ6"/>
<dbReference type="EMBL" id="JAGPXD010000002">
    <property type="protein sequence ID" value="KAH7367749.1"/>
    <property type="molecule type" value="Genomic_DNA"/>
</dbReference>
<keyword evidence="3" id="KW-1185">Reference proteome</keyword>
<feature type="compositionally biased region" description="Basic and acidic residues" evidence="1">
    <location>
        <begin position="69"/>
        <end position="88"/>
    </location>
</feature>
<evidence type="ECO:0000313" key="2">
    <source>
        <dbReference type="EMBL" id="KAH7367749.1"/>
    </source>
</evidence>
<name>A0A8K0TQQ6_9PEZI</name>
<gene>
    <name evidence="2" type="ORF">B0T11DRAFT_57672</name>
</gene>
<evidence type="ECO:0000313" key="3">
    <source>
        <dbReference type="Proteomes" id="UP000813385"/>
    </source>
</evidence>
<feature type="region of interest" description="Disordered" evidence="1">
    <location>
        <begin position="67"/>
        <end position="88"/>
    </location>
</feature>
<evidence type="ECO:0000256" key="1">
    <source>
        <dbReference type="SAM" id="MobiDB-lite"/>
    </source>
</evidence>
<sequence>MVVMSPRNSHHGSQPGAASTRTLDRNSKFAMWSPYLTERHPLAPPDSPVKNVQLTRCNGRISYAVKYQKPGDDNQHAQPRSVDDARRADRHCCLDETRRRRTQEWLEGIEPSQALVNCGVQMRTVVRSKQCTASRRKSAAFEFTVPTSEGIVTGDQQDLLPAGRWSGNAAAESWSVPPAVPSSPATPWISQLSTPELSPLPVDGDLCACEGDEGPTKEWDARRKLAIEAQVFATRAYIQRAQASAREGR</sequence>
<reference evidence="2" key="1">
    <citation type="journal article" date="2021" name="Nat. Commun.">
        <title>Genetic determinants of endophytism in the Arabidopsis root mycobiome.</title>
        <authorList>
            <person name="Mesny F."/>
            <person name="Miyauchi S."/>
            <person name="Thiergart T."/>
            <person name="Pickel B."/>
            <person name="Atanasova L."/>
            <person name="Karlsson M."/>
            <person name="Huettel B."/>
            <person name="Barry K.W."/>
            <person name="Haridas S."/>
            <person name="Chen C."/>
            <person name="Bauer D."/>
            <person name="Andreopoulos W."/>
            <person name="Pangilinan J."/>
            <person name="LaButti K."/>
            <person name="Riley R."/>
            <person name="Lipzen A."/>
            <person name="Clum A."/>
            <person name="Drula E."/>
            <person name="Henrissat B."/>
            <person name="Kohler A."/>
            <person name="Grigoriev I.V."/>
            <person name="Martin F.M."/>
            <person name="Hacquard S."/>
        </authorList>
    </citation>
    <scope>NUCLEOTIDE SEQUENCE</scope>
    <source>
        <strain evidence="2">MPI-CAGE-AT-0016</strain>
    </source>
</reference>
<dbReference type="Proteomes" id="UP000813385">
    <property type="component" value="Unassembled WGS sequence"/>
</dbReference>
<feature type="region of interest" description="Disordered" evidence="1">
    <location>
        <begin position="1"/>
        <end position="24"/>
    </location>
</feature>
<comment type="caution">
    <text evidence="2">The sequence shown here is derived from an EMBL/GenBank/DDBJ whole genome shotgun (WGS) entry which is preliminary data.</text>
</comment>